<proteinExistence type="predicted"/>
<reference evidence="4" key="3">
    <citation type="journal article" date="2014" name="Genetics">
        <title>Maintaining two mating types: Structure of the mating type locus and its role in heterokaryosis in Podospora anserina.</title>
        <authorList>
            <person name="Grognet P."/>
            <person name="Bidard F."/>
            <person name="Kuchly C."/>
            <person name="Tong L.C.H."/>
            <person name="Coppin E."/>
            <person name="Benkhali J.A."/>
            <person name="Couloux A."/>
            <person name="Wincker P."/>
            <person name="Debuchy R."/>
            <person name="Silar P."/>
        </authorList>
    </citation>
    <scope>GENOME REANNOTATION</scope>
    <source>
        <strain evidence="4">S / ATCC MYA-4624 / DSM 980 / FGSC 10383</strain>
    </source>
</reference>
<dbReference type="EMBL" id="CU633895">
    <property type="protein sequence ID" value="CAP66921.1"/>
    <property type="molecule type" value="Genomic_DNA"/>
</dbReference>
<dbReference type="eggNOG" id="ENOG502SI63">
    <property type="taxonomic scope" value="Eukaryota"/>
</dbReference>
<reference evidence="2" key="2">
    <citation type="submission" date="2008-07" db="EMBL/GenBank/DDBJ databases">
        <authorList>
            <person name="Genoscope - CEA"/>
        </authorList>
    </citation>
    <scope>NUCLEOTIDE SEQUENCE</scope>
    <source>
        <strain evidence="2">S mat+</strain>
    </source>
</reference>
<reference evidence="3" key="4">
    <citation type="submission" date="2015-04" db="EMBL/GenBank/DDBJ databases">
        <title>Maintaining two mating types: Structure of the mating type locus and its role in heterokaryosis in Podospora anserina.</title>
        <authorList>
            <person name="Grognet P."/>
            <person name="Bidard F."/>
            <person name="Kuchly C."/>
            <person name="Chan Ho Tong L."/>
            <person name="Coppin E."/>
            <person name="Ait Benkhali J."/>
            <person name="Couloux A."/>
            <person name="Wincker P."/>
            <person name="Debuchy R."/>
            <person name="Silar P."/>
        </authorList>
    </citation>
    <scope>NUCLEOTIDE SEQUENCE</scope>
</reference>
<evidence type="ECO:0000313" key="3">
    <source>
        <dbReference type="EMBL" id="CDP28663.1"/>
    </source>
</evidence>
<evidence type="ECO:0000313" key="4">
    <source>
        <dbReference type="Proteomes" id="UP000001197"/>
    </source>
</evidence>
<organism evidence="2">
    <name type="scientific">Podospora anserina (strain S / ATCC MYA-4624 / DSM 980 / FGSC 10383)</name>
    <name type="common">Pleurage anserina</name>
    <dbReference type="NCBI Taxonomy" id="515849"/>
    <lineage>
        <taxon>Eukaryota</taxon>
        <taxon>Fungi</taxon>
        <taxon>Dikarya</taxon>
        <taxon>Ascomycota</taxon>
        <taxon>Pezizomycotina</taxon>
        <taxon>Sordariomycetes</taxon>
        <taxon>Sordariomycetidae</taxon>
        <taxon>Sordariales</taxon>
        <taxon>Podosporaceae</taxon>
        <taxon>Podospora</taxon>
        <taxon>Podospora anserina</taxon>
    </lineage>
</organism>
<dbReference type="GeneID" id="6190025"/>
<dbReference type="KEGG" id="pan:PODANSg3283"/>
<name>B2APY2_PODAN</name>
<accession>B2APY2</accession>
<keyword evidence="1" id="KW-0812">Transmembrane</keyword>
<protein>
    <submittedName>
        <fullName evidence="2">Podospora anserina S mat+ genomic DNA chromosome 4, supercontig 4</fullName>
    </submittedName>
</protein>
<dbReference type="OrthoDB" id="5428890at2759"/>
<keyword evidence="4" id="KW-1185">Reference proteome</keyword>
<dbReference type="EMBL" id="FO904939">
    <property type="protein sequence ID" value="CDP28663.1"/>
    <property type="molecule type" value="Genomic_DNA"/>
</dbReference>
<gene>
    <name evidence="2" type="ORF">PODANS_4_5890</name>
</gene>
<sequence>MATDYKTQIADSLLGKTGEFDAFFRLYDELLNIGSRSFVVQINNPSQQNSRPVSHDSIIIAAKVLKAQSSLSLKDTKEAIQKRLSAQKLSSLEVDIVLKVAVQLAFMVHPNVYDSHGPAFRIGSYRPASWLSEESFTDFVSKSFPHVSSTRILRVQDVLAEEKSLKAWKLKERLGIKFRPTNNLAEHLVFDPDSQSLYLFHHAGYLKAHLDLWEPKKNSRDIGIGEAIADGTLSPRLLAETLHSLQSILFRWGDEKSKVILNELIKKQGFDSSCAIHEGYRMFKDGTGDFVYTFWGERLASIHDLMRERPPRTKFQKWIKWQTTERNFFLVGGLALIISAVVGILSLGLSGFQAYIAWQAWKVANQPPT</sequence>
<dbReference type="HOGENOM" id="CLU_062847_0_0_1"/>
<evidence type="ECO:0000256" key="1">
    <source>
        <dbReference type="SAM" id="Phobius"/>
    </source>
</evidence>
<keyword evidence="1" id="KW-1133">Transmembrane helix</keyword>
<dbReference type="AlphaFoldDB" id="B2APY2"/>
<keyword evidence="1" id="KW-0472">Membrane</keyword>
<dbReference type="RefSeq" id="XP_001906255.1">
    <property type="nucleotide sequence ID" value="XM_001906220.1"/>
</dbReference>
<reference evidence="2 4" key="1">
    <citation type="journal article" date="2008" name="Genome Biol.">
        <title>The genome sequence of the model ascomycete fungus Podospora anserina.</title>
        <authorList>
            <person name="Espagne E."/>
            <person name="Lespinet O."/>
            <person name="Malagnac F."/>
            <person name="Da Silva C."/>
            <person name="Jaillon O."/>
            <person name="Porcel B.M."/>
            <person name="Couloux A."/>
            <person name="Aury J.-M."/>
            <person name="Segurens B."/>
            <person name="Poulain J."/>
            <person name="Anthouard V."/>
            <person name="Grossetete S."/>
            <person name="Khalili H."/>
            <person name="Coppin E."/>
            <person name="Dequard-Chablat M."/>
            <person name="Picard M."/>
            <person name="Contamine V."/>
            <person name="Arnaise S."/>
            <person name="Bourdais A."/>
            <person name="Berteaux-Lecellier V."/>
            <person name="Gautheret D."/>
            <person name="de Vries R.P."/>
            <person name="Battaglia E."/>
            <person name="Coutinho P.M."/>
            <person name="Danchin E.G.J."/>
            <person name="Henrissat B."/>
            <person name="El Khoury R."/>
            <person name="Sainsard-Chanet A."/>
            <person name="Boivin A."/>
            <person name="Pinan-Lucarre B."/>
            <person name="Sellem C.H."/>
            <person name="Debuchy R."/>
            <person name="Wincker P."/>
            <person name="Weissenbach J."/>
            <person name="Silar P."/>
        </authorList>
    </citation>
    <scope>NUCLEOTIDE SEQUENCE [LARGE SCALE GENOMIC DNA]</scope>
    <source>
        <strain evidence="4">S / ATCC MYA-4624 / DSM 980 / FGSC 10383</strain>
        <strain evidence="2">S mat+</strain>
    </source>
</reference>
<dbReference type="VEuPathDB" id="FungiDB:PODANS_4_5890"/>
<feature type="transmembrane region" description="Helical" evidence="1">
    <location>
        <begin position="328"/>
        <end position="352"/>
    </location>
</feature>
<evidence type="ECO:0000313" key="2">
    <source>
        <dbReference type="EMBL" id="CAP66921.1"/>
    </source>
</evidence>
<dbReference type="Proteomes" id="UP000001197">
    <property type="component" value="Chromosome 4"/>
</dbReference>